<gene>
    <name evidence="2" type="ORF">K469DRAFT_701080</name>
</gene>
<proteinExistence type="predicted"/>
<dbReference type="EMBL" id="ML994620">
    <property type="protein sequence ID" value="KAF2189813.1"/>
    <property type="molecule type" value="Genomic_DNA"/>
</dbReference>
<feature type="compositionally biased region" description="Basic and acidic residues" evidence="1">
    <location>
        <begin position="413"/>
        <end position="424"/>
    </location>
</feature>
<reference evidence="2" key="1">
    <citation type="journal article" date="2020" name="Stud. Mycol.">
        <title>101 Dothideomycetes genomes: a test case for predicting lifestyles and emergence of pathogens.</title>
        <authorList>
            <person name="Haridas S."/>
            <person name="Albert R."/>
            <person name="Binder M."/>
            <person name="Bloem J."/>
            <person name="Labutti K."/>
            <person name="Salamov A."/>
            <person name="Andreopoulos B."/>
            <person name="Baker S."/>
            <person name="Barry K."/>
            <person name="Bills G."/>
            <person name="Bluhm B."/>
            <person name="Cannon C."/>
            <person name="Castanera R."/>
            <person name="Culley D."/>
            <person name="Daum C."/>
            <person name="Ezra D."/>
            <person name="Gonzalez J."/>
            <person name="Henrissat B."/>
            <person name="Kuo A."/>
            <person name="Liang C."/>
            <person name="Lipzen A."/>
            <person name="Lutzoni F."/>
            <person name="Magnuson J."/>
            <person name="Mondo S."/>
            <person name="Nolan M."/>
            <person name="Ohm R."/>
            <person name="Pangilinan J."/>
            <person name="Park H.-J."/>
            <person name="Ramirez L."/>
            <person name="Alfaro M."/>
            <person name="Sun H."/>
            <person name="Tritt A."/>
            <person name="Yoshinaga Y."/>
            <person name="Zwiers L.-H."/>
            <person name="Turgeon B."/>
            <person name="Goodwin S."/>
            <person name="Spatafora J."/>
            <person name="Crous P."/>
            <person name="Grigoriev I."/>
        </authorList>
    </citation>
    <scope>NUCLEOTIDE SEQUENCE</scope>
    <source>
        <strain evidence="2">CBS 207.26</strain>
    </source>
</reference>
<evidence type="ECO:0000313" key="2">
    <source>
        <dbReference type="EMBL" id="KAF2189813.1"/>
    </source>
</evidence>
<dbReference type="AlphaFoldDB" id="A0A6A6EEV9"/>
<feature type="compositionally biased region" description="Basic and acidic residues" evidence="1">
    <location>
        <begin position="384"/>
        <end position="399"/>
    </location>
</feature>
<evidence type="ECO:0000256" key="1">
    <source>
        <dbReference type="SAM" id="MobiDB-lite"/>
    </source>
</evidence>
<accession>A0A6A6EEV9</accession>
<feature type="compositionally biased region" description="Low complexity" evidence="1">
    <location>
        <begin position="72"/>
        <end position="87"/>
    </location>
</feature>
<protein>
    <submittedName>
        <fullName evidence="2">Uncharacterized protein</fullName>
    </submittedName>
</protein>
<feature type="region of interest" description="Disordered" evidence="1">
    <location>
        <begin position="70"/>
        <end position="100"/>
    </location>
</feature>
<evidence type="ECO:0000313" key="3">
    <source>
        <dbReference type="Proteomes" id="UP000800200"/>
    </source>
</evidence>
<feature type="compositionally biased region" description="Basic and acidic residues" evidence="1">
    <location>
        <begin position="439"/>
        <end position="472"/>
    </location>
</feature>
<feature type="region of interest" description="Disordered" evidence="1">
    <location>
        <begin position="22"/>
        <end position="42"/>
    </location>
</feature>
<sequence length="472" mass="52269">MVIGEAGGWCYPCRIHSFRKGPSSLKPASPHNVTSSSQLQTPSNRDIPLLFPSALAAQLQLDNLAMVLQDVGSPSSDGSGDNPYPSDNDPYSSASGSPYRLDKSQLPQPIPILGPFLGFSAPVLNFKTQAALKYAEKKVQRVLTPEEAQALATHINKMEQTKSYATTAGASLGVWRWHSTFSTCRYPLYQPKPEDINPNKFLFIKGPAAHYVRHSWRFFLYAFVAGEMGKLLGQIYAQPIAASSSANDPRLSQFGKDLKVAVEGERKGFNKMREHQARVDPSSAWKQGELPGKDLPPYAGAPRPLGRPRKPTPTPTEDDMSPTASNDPWPLTSTDSPYGDSGYFSDSHQAPKQEPPQATSPWGRSPVRSDDDASPTGGLFQDEVQNKSKPGESAWERLRRAGGPPSGQLPPSRRPEPPQRDQREGSTLGDNFTFADSEEERKRAQERAQKEFNERIERERQGKDVNDERRRW</sequence>
<dbReference type="Proteomes" id="UP000800200">
    <property type="component" value="Unassembled WGS sequence"/>
</dbReference>
<keyword evidence="3" id="KW-1185">Reference proteome</keyword>
<name>A0A6A6EEV9_9PEZI</name>
<feature type="compositionally biased region" description="Polar residues" evidence="1">
    <location>
        <begin position="344"/>
        <end position="362"/>
    </location>
</feature>
<feature type="compositionally biased region" description="Polar residues" evidence="1">
    <location>
        <begin position="31"/>
        <end position="42"/>
    </location>
</feature>
<dbReference type="OrthoDB" id="4204700at2759"/>
<feature type="compositionally biased region" description="Basic and acidic residues" evidence="1">
    <location>
        <begin position="269"/>
        <end position="278"/>
    </location>
</feature>
<feature type="region of interest" description="Disordered" evidence="1">
    <location>
        <begin position="269"/>
        <end position="472"/>
    </location>
</feature>
<feature type="compositionally biased region" description="Polar residues" evidence="1">
    <location>
        <begin position="322"/>
        <end position="336"/>
    </location>
</feature>
<organism evidence="2 3">
    <name type="scientific">Zopfia rhizophila CBS 207.26</name>
    <dbReference type="NCBI Taxonomy" id="1314779"/>
    <lineage>
        <taxon>Eukaryota</taxon>
        <taxon>Fungi</taxon>
        <taxon>Dikarya</taxon>
        <taxon>Ascomycota</taxon>
        <taxon>Pezizomycotina</taxon>
        <taxon>Dothideomycetes</taxon>
        <taxon>Dothideomycetes incertae sedis</taxon>
        <taxon>Zopfiaceae</taxon>
        <taxon>Zopfia</taxon>
    </lineage>
</organism>